<evidence type="ECO:0000256" key="1">
    <source>
        <dbReference type="SAM" id="Phobius"/>
    </source>
</evidence>
<keyword evidence="1" id="KW-0472">Membrane</keyword>
<reference evidence="2 3" key="1">
    <citation type="journal article" date="2013" name="Genome Announc.">
        <title>Draft Genome Sequence of 'Candidatus Halobonum tyrrellensis' Strain G22, Isolated from the Hypersaline Waters of Lake Tyrrell, Australia.</title>
        <authorList>
            <person name="Ugalde J.A."/>
            <person name="Narasingarao P."/>
            <person name="Kuo S."/>
            <person name="Podell S."/>
            <person name="Allen E.E."/>
        </authorList>
    </citation>
    <scope>NUCLEOTIDE SEQUENCE [LARGE SCALE GENOMIC DNA]</scope>
    <source>
        <strain evidence="2 3">G22</strain>
    </source>
</reference>
<keyword evidence="3" id="KW-1185">Reference proteome</keyword>
<organism evidence="2 3">
    <name type="scientific">Candidatus Halobonum tyrrellensis G22</name>
    <dbReference type="NCBI Taxonomy" id="1324957"/>
    <lineage>
        <taxon>Archaea</taxon>
        <taxon>Methanobacteriati</taxon>
        <taxon>Methanobacteriota</taxon>
        <taxon>Stenosarchaea group</taxon>
        <taxon>Halobacteria</taxon>
        <taxon>Halobacteriales</taxon>
        <taxon>Haloferacaceae</taxon>
        <taxon>Candidatus Halobonum</taxon>
    </lineage>
</organism>
<accession>V4IV66</accession>
<feature type="transmembrane region" description="Helical" evidence="1">
    <location>
        <begin position="74"/>
        <end position="94"/>
    </location>
</feature>
<protein>
    <recommendedName>
        <fullName evidence="4">Integral membrane protein</fullName>
    </recommendedName>
</protein>
<evidence type="ECO:0000313" key="3">
    <source>
        <dbReference type="Proteomes" id="UP000017840"/>
    </source>
</evidence>
<comment type="caution">
    <text evidence="2">The sequence shown here is derived from an EMBL/GenBank/DDBJ whole genome shotgun (WGS) entry which is preliminary data.</text>
</comment>
<dbReference type="AlphaFoldDB" id="V4IV66"/>
<evidence type="ECO:0008006" key="4">
    <source>
        <dbReference type="Google" id="ProtNLM"/>
    </source>
</evidence>
<name>V4IV66_9EURY</name>
<evidence type="ECO:0000313" key="2">
    <source>
        <dbReference type="EMBL" id="ESP87097.1"/>
    </source>
</evidence>
<dbReference type="EMBL" id="ASGZ01000064">
    <property type="protein sequence ID" value="ESP87097.1"/>
    <property type="molecule type" value="Genomic_DNA"/>
</dbReference>
<gene>
    <name evidence="2" type="ORF">K933_16307</name>
</gene>
<keyword evidence="1" id="KW-0812">Transmembrane</keyword>
<dbReference type="Proteomes" id="UP000017840">
    <property type="component" value="Unassembled WGS sequence"/>
</dbReference>
<keyword evidence="1" id="KW-1133">Transmembrane helix</keyword>
<proteinExistence type="predicted"/>
<sequence>MESMATPKQLLAFAGVGLFGTNAVPHFVKGVTGERHVSPAGEDSSPETNVLWGSANAAVAGVLAWTHRDAVDRSTLAVAFLTGVAFALGLASYWGDGAE</sequence>